<organism evidence="7 8">
    <name type="scientific">Pyrobaculum aerophilum</name>
    <dbReference type="NCBI Taxonomy" id="13773"/>
    <lineage>
        <taxon>Archaea</taxon>
        <taxon>Thermoproteota</taxon>
        <taxon>Thermoprotei</taxon>
        <taxon>Thermoproteales</taxon>
        <taxon>Thermoproteaceae</taxon>
        <taxon>Pyrobaculum</taxon>
    </lineage>
</organism>
<gene>
    <name evidence="7" type="primary">cbiE</name>
    <name evidence="7" type="ORF">CGL51_09215</name>
</gene>
<evidence type="ECO:0000256" key="1">
    <source>
        <dbReference type="ARBA" id="ARBA00004953"/>
    </source>
</evidence>
<evidence type="ECO:0000256" key="4">
    <source>
        <dbReference type="ARBA" id="ARBA00022679"/>
    </source>
</evidence>
<dbReference type="GO" id="GO:0008276">
    <property type="term" value="F:protein methyltransferase activity"/>
    <property type="evidence" value="ECO:0007669"/>
    <property type="project" value="InterPro"/>
</dbReference>
<evidence type="ECO:0000313" key="7">
    <source>
        <dbReference type="EMBL" id="RFA94849.1"/>
    </source>
</evidence>
<keyword evidence="5" id="KW-0949">S-adenosyl-L-methionine</keyword>
<dbReference type="InterPro" id="IPR014777">
    <property type="entry name" value="4pyrrole_Mease_sub1"/>
</dbReference>
<reference evidence="7 8" key="1">
    <citation type="submission" date="2017-07" db="EMBL/GenBank/DDBJ databases">
        <title>Draft genome sequence of aerobic hyperthermophilic archaea, Pyrobaculum aerophilum YKB31 and YKB32.</title>
        <authorList>
            <person name="Mochizuki T."/>
            <person name="Berliner A.J."/>
            <person name="Yoshida-Takashima Y."/>
            <person name="Takaki Y."/>
            <person name="Nunoura T."/>
            <person name="Takai K."/>
        </authorList>
    </citation>
    <scope>NUCLEOTIDE SEQUENCE [LARGE SCALE GENOMIC DNA]</scope>
    <source>
        <strain evidence="7 8">YKB31</strain>
    </source>
</reference>
<keyword evidence="3 7" id="KW-0489">Methyltransferase</keyword>
<protein>
    <submittedName>
        <fullName evidence="7">Precorrin-6y C5,15-methyltransferase (Decarboxylating) subunit CbiE</fullName>
    </submittedName>
</protein>
<sequence>MDFLPPLVIYVIGAGPGDPSMISLKALEILKKCPLVMGWRNVVDKLREYIKGEVVYLTYTNQEEILQKYLKTEGDVCIITHGDPCVSDWEFLERIKAFKADVVVINGVSSLNVALARLGLDMAHIVFATLHARSPQDLRPLVAILHHRVLIAFPYPTADGPQRLARELIALGATGCKATVLENLTLKDERIWQGGLEELSRETRHFSDLSVVAVDCRGSS</sequence>
<keyword evidence="2" id="KW-0169">Cobalamin biosynthesis</keyword>
<dbReference type="InterPro" id="IPR000878">
    <property type="entry name" value="4pyrrol_Mease"/>
</dbReference>
<dbReference type="NCBIfam" id="NF004455">
    <property type="entry name" value="PRK05787.1-3"/>
    <property type="match status" value="1"/>
</dbReference>
<comment type="caution">
    <text evidence="7">The sequence shown here is derived from an EMBL/GenBank/DDBJ whole genome shotgun (WGS) entry which is preliminary data.</text>
</comment>
<feature type="domain" description="Tetrapyrrole methylase" evidence="6">
    <location>
        <begin position="9"/>
        <end position="199"/>
    </location>
</feature>
<dbReference type="Gene3D" id="3.30.950.10">
    <property type="entry name" value="Methyltransferase, Cobalt-precorrin-4 Transmethylase, Domain 2"/>
    <property type="match status" value="1"/>
</dbReference>
<dbReference type="SUPFAM" id="SSF53790">
    <property type="entry name" value="Tetrapyrrole methylase"/>
    <property type="match status" value="1"/>
</dbReference>
<keyword evidence="4 7" id="KW-0808">Transferase</keyword>
<dbReference type="CDD" id="cd11644">
    <property type="entry name" value="Precorrin-6Y-MT"/>
    <property type="match status" value="1"/>
</dbReference>
<dbReference type="UniPathway" id="UPA00559"/>
<dbReference type="PANTHER" id="PTHR43182:SF1">
    <property type="entry name" value="COBALT-PRECORRIN-7 C(5)-METHYLTRANSFERASE"/>
    <property type="match status" value="1"/>
</dbReference>
<dbReference type="Gene3D" id="3.40.1010.10">
    <property type="entry name" value="Cobalt-precorrin-4 Transmethylase, Domain 1"/>
    <property type="match status" value="1"/>
</dbReference>
<dbReference type="UniPathway" id="UPA00148"/>
<dbReference type="NCBIfam" id="TIGR02467">
    <property type="entry name" value="CbiE"/>
    <property type="match status" value="1"/>
</dbReference>
<evidence type="ECO:0000313" key="8">
    <source>
        <dbReference type="Proteomes" id="UP000257123"/>
    </source>
</evidence>
<dbReference type="GO" id="GO:0009236">
    <property type="term" value="P:cobalamin biosynthetic process"/>
    <property type="evidence" value="ECO:0007669"/>
    <property type="project" value="UniProtKB-UniPathway"/>
</dbReference>
<dbReference type="PANTHER" id="PTHR43182">
    <property type="entry name" value="COBALT-PRECORRIN-6B C(15)-METHYLTRANSFERASE (DECARBOXYLATING)"/>
    <property type="match status" value="1"/>
</dbReference>
<dbReference type="InterPro" id="IPR012818">
    <property type="entry name" value="CbiE"/>
</dbReference>
<name>A0A371QWX9_9CREN</name>
<dbReference type="EMBL" id="NMUE01000031">
    <property type="protein sequence ID" value="RFA94849.1"/>
    <property type="molecule type" value="Genomic_DNA"/>
</dbReference>
<dbReference type="Pfam" id="PF00590">
    <property type="entry name" value="TP_methylase"/>
    <property type="match status" value="1"/>
</dbReference>
<comment type="pathway">
    <text evidence="1">Cofactor biosynthesis; adenosylcobalamin biosynthesis.</text>
</comment>
<dbReference type="InterPro" id="IPR035996">
    <property type="entry name" value="4pyrrol_Methylase_sf"/>
</dbReference>
<evidence type="ECO:0000256" key="5">
    <source>
        <dbReference type="ARBA" id="ARBA00022691"/>
    </source>
</evidence>
<evidence type="ECO:0000256" key="3">
    <source>
        <dbReference type="ARBA" id="ARBA00022603"/>
    </source>
</evidence>
<proteinExistence type="predicted"/>
<evidence type="ECO:0000259" key="6">
    <source>
        <dbReference type="Pfam" id="PF00590"/>
    </source>
</evidence>
<dbReference type="Proteomes" id="UP000257123">
    <property type="component" value="Unassembled WGS sequence"/>
</dbReference>
<dbReference type="InterPro" id="IPR050714">
    <property type="entry name" value="Cobalamin_biosynth_MTase"/>
</dbReference>
<evidence type="ECO:0000256" key="2">
    <source>
        <dbReference type="ARBA" id="ARBA00022573"/>
    </source>
</evidence>
<dbReference type="InterPro" id="IPR014776">
    <property type="entry name" value="4pyrrole_Mease_sub2"/>
</dbReference>
<dbReference type="GO" id="GO:0017183">
    <property type="term" value="P:protein histidyl modification to diphthamide"/>
    <property type="evidence" value="ECO:0007669"/>
    <property type="project" value="UniProtKB-UniPathway"/>
</dbReference>
<accession>A0A371QWX9</accession>
<dbReference type="GO" id="GO:0032259">
    <property type="term" value="P:methylation"/>
    <property type="evidence" value="ECO:0007669"/>
    <property type="project" value="UniProtKB-KW"/>
</dbReference>
<dbReference type="AlphaFoldDB" id="A0A371QWX9"/>